<protein>
    <submittedName>
        <fullName evidence="1">Uncharacterized protein</fullName>
    </submittedName>
</protein>
<reference evidence="2" key="1">
    <citation type="submission" date="2014-03" db="EMBL/GenBank/DDBJ databases">
        <authorList>
            <person name="Aksoy S."/>
            <person name="Warren W."/>
            <person name="Wilson R.K."/>
        </authorList>
    </citation>
    <scope>NUCLEOTIDE SEQUENCE [LARGE SCALE GENOMIC DNA]</scope>
    <source>
        <strain evidence="2">IAEA</strain>
    </source>
</reference>
<dbReference type="VEuPathDB" id="VectorBase:GPAI042920"/>
<accession>A0A1B0AE78</accession>
<proteinExistence type="predicted"/>
<dbReference type="AlphaFoldDB" id="A0A1B0AE78"/>
<reference evidence="1" key="2">
    <citation type="submission" date="2020-05" db="UniProtKB">
        <authorList>
            <consortium name="EnsemblMetazoa"/>
        </authorList>
    </citation>
    <scope>IDENTIFICATION</scope>
    <source>
        <strain evidence="1">IAEA</strain>
    </source>
</reference>
<evidence type="ECO:0000313" key="2">
    <source>
        <dbReference type="Proteomes" id="UP000092445"/>
    </source>
</evidence>
<sequence length="102" mass="11856">MNSGFMEHLPPSLPLGLCDKIKLLHFLPQISDINYYYFHVEYFDPYRPGLYDADDAHLLEKLGTNSFYKNALFPIQNLPSCQHKAFKSKSKEANTIQSMFHN</sequence>
<dbReference type="EnsemblMetazoa" id="GPAI042920-RA">
    <property type="protein sequence ID" value="GPAI042920-PA"/>
    <property type="gene ID" value="GPAI042920"/>
</dbReference>
<evidence type="ECO:0000313" key="1">
    <source>
        <dbReference type="EnsemblMetazoa" id="GPAI042920-PA"/>
    </source>
</evidence>
<keyword evidence="2" id="KW-1185">Reference proteome</keyword>
<dbReference type="Proteomes" id="UP000092445">
    <property type="component" value="Unassembled WGS sequence"/>
</dbReference>
<organism evidence="1 2">
    <name type="scientific">Glossina pallidipes</name>
    <name type="common">Tsetse fly</name>
    <dbReference type="NCBI Taxonomy" id="7398"/>
    <lineage>
        <taxon>Eukaryota</taxon>
        <taxon>Metazoa</taxon>
        <taxon>Ecdysozoa</taxon>
        <taxon>Arthropoda</taxon>
        <taxon>Hexapoda</taxon>
        <taxon>Insecta</taxon>
        <taxon>Pterygota</taxon>
        <taxon>Neoptera</taxon>
        <taxon>Endopterygota</taxon>
        <taxon>Diptera</taxon>
        <taxon>Brachycera</taxon>
        <taxon>Muscomorpha</taxon>
        <taxon>Hippoboscoidea</taxon>
        <taxon>Glossinidae</taxon>
        <taxon>Glossina</taxon>
    </lineage>
</organism>
<name>A0A1B0AE78_GLOPL</name>